<keyword evidence="4" id="KW-0949">S-adenosyl-L-methionine</keyword>
<dbReference type="PROSITE" id="PS51680">
    <property type="entry name" value="SAM_MT_DRM"/>
    <property type="match status" value="1"/>
</dbReference>
<evidence type="ECO:0000313" key="10">
    <source>
        <dbReference type="Proteomes" id="UP000000768"/>
    </source>
</evidence>
<evidence type="ECO:0000256" key="1">
    <source>
        <dbReference type="ARBA" id="ARBA00004123"/>
    </source>
</evidence>
<keyword evidence="2" id="KW-0489">Methyltransferase</keyword>
<dbReference type="PANTHER" id="PTHR23068">
    <property type="entry name" value="DNA CYTOSINE-5- -METHYLTRANSFERASE 3-RELATED"/>
    <property type="match status" value="1"/>
</dbReference>
<evidence type="ECO:0000313" key="9">
    <source>
        <dbReference type="EMBL" id="OQU87185.1"/>
    </source>
</evidence>
<organism evidence="9 10">
    <name type="scientific">Sorghum bicolor</name>
    <name type="common">Sorghum</name>
    <name type="synonym">Sorghum vulgare</name>
    <dbReference type="NCBI Taxonomy" id="4558"/>
    <lineage>
        <taxon>Eukaryota</taxon>
        <taxon>Viridiplantae</taxon>
        <taxon>Streptophyta</taxon>
        <taxon>Embryophyta</taxon>
        <taxon>Tracheophyta</taxon>
        <taxon>Spermatophyta</taxon>
        <taxon>Magnoliopsida</taxon>
        <taxon>Liliopsida</taxon>
        <taxon>Poales</taxon>
        <taxon>Poaceae</taxon>
        <taxon>PACMAD clade</taxon>
        <taxon>Panicoideae</taxon>
        <taxon>Andropogonodae</taxon>
        <taxon>Andropogoneae</taxon>
        <taxon>Sorghinae</taxon>
        <taxon>Sorghum</taxon>
    </lineage>
</organism>
<keyword evidence="3" id="KW-0808">Transferase</keyword>
<evidence type="ECO:0000256" key="6">
    <source>
        <dbReference type="ARBA" id="ARBA00023125"/>
    </source>
</evidence>
<dbReference type="InterPro" id="IPR050390">
    <property type="entry name" value="C5-Methyltransferase"/>
</dbReference>
<dbReference type="GO" id="GO:0005634">
    <property type="term" value="C:nucleus"/>
    <property type="evidence" value="ECO:0007669"/>
    <property type="project" value="UniProtKB-SubCell"/>
</dbReference>
<keyword evidence="10" id="KW-1185">Reference proteome</keyword>
<dbReference type="GO" id="GO:0008168">
    <property type="term" value="F:methyltransferase activity"/>
    <property type="evidence" value="ECO:0007669"/>
    <property type="project" value="UniProtKB-KW"/>
</dbReference>
<dbReference type="GO" id="GO:0032259">
    <property type="term" value="P:methylation"/>
    <property type="evidence" value="ECO:0007669"/>
    <property type="project" value="UniProtKB-KW"/>
</dbReference>
<feature type="domain" description="SAM-dependent MTase DRM-type" evidence="8">
    <location>
        <begin position="99"/>
        <end position="236"/>
    </location>
</feature>
<name>A0A1W0VYJ6_SORBI</name>
<evidence type="ECO:0000256" key="5">
    <source>
        <dbReference type="ARBA" id="ARBA00022737"/>
    </source>
</evidence>
<sequence>MGFRQDADISVLVELICPSMAAGASYYERDANNMEAGLDCCGSSVRKRTKFMEKKKINGKRFGGWARESGGSIDGRHEESMPLPNPMAGFNLPGDRVSMDRLLPKEAIGHPFFYYENMALAPKGAWATISSFLYDIQPEFVDSKFLCTATRKRGYIHNLPIANRSPLIPLQPKTMHDAFRCTKQWRPSWDTRKHFNCIQTCTASLALTGRIHDALAMSEDPPSPEVQKYVLEQCMK</sequence>
<evidence type="ECO:0000256" key="4">
    <source>
        <dbReference type="ARBA" id="ARBA00022691"/>
    </source>
</evidence>
<proteinExistence type="predicted"/>
<dbReference type="Proteomes" id="UP000000768">
    <property type="component" value="Chromosome 3"/>
</dbReference>
<dbReference type="InterPro" id="IPR030380">
    <property type="entry name" value="SAM_MeTfrase_DRM"/>
</dbReference>
<dbReference type="GO" id="GO:0003677">
    <property type="term" value="F:DNA binding"/>
    <property type="evidence" value="ECO:0007669"/>
    <property type="project" value="UniProtKB-KW"/>
</dbReference>
<evidence type="ECO:0000256" key="2">
    <source>
        <dbReference type="ARBA" id="ARBA00022603"/>
    </source>
</evidence>
<dbReference type="InterPro" id="IPR029063">
    <property type="entry name" value="SAM-dependent_MTases_sf"/>
</dbReference>
<dbReference type="OMA" id="RDANNME"/>
<dbReference type="EMBL" id="CM000762">
    <property type="protein sequence ID" value="OQU87185.1"/>
    <property type="molecule type" value="Genomic_DNA"/>
</dbReference>
<protein>
    <recommendedName>
        <fullName evidence="8">SAM-dependent MTase DRM-type domain-containing protein</fullName>
    </recommendedName>
</protein>
<evidence type="ECO:0000256" key="3">
    <source>
        <dbReference type="ARBA" id="ARBA00022679"/>
    </source>
</evidence>
<dbReference type="STRING" id="4558.A0A1W0VYJ6"/>
<dbReference type="PANTHER" id="PTHR23068:SF25">
    <property type="entry name" value="DNA (CYTOSINE-5)-METHYLTRANSFERASE DRM2"/>
    <property type="match status" value="1"/>
</dbReference>
<reference evidence="10" key="2">
    <citation type="journal article" date="2018" name="Plant J.">
        <title>The Sorghum bicolor reference genome: improved assembly, gene annotations, a transcriptome atlas, and signatures of genome organization.</title>
        <authorList>
            <person name="McCormick R.F."/>
            <person name="Truong S.K."/>
            <person name="Sreedasyam A."/>
            <person name="Jenkins J."/>
            <person name="Shu S."/>
            <person name="Sims D."/>
            <person name="Kennedy M."/>
            <person name="Amirebrahimi M."/>
            <person name="Weers B.D."/>
            <person name="McKinley B."/>
            <person name="Mattison A."/>
            <person name="Morishige D.T."/>
            <person name="Grimwood J."/>
            <person name="Schmutz J."/>
            <person name="Mullet J.E."/>
        </authorList>
    </citation>
    <scope>NUCLEOTIDE SEQUENCE [LARGE SCALE GENOMIC DNA]</scope>
    <source>
        <strain evidence="10">cv. BTx623</strain>
    </source>
</reference>
<gene>
    <name evidence="9" type="ORF">SORBI_3003G224800</name>
</gene>
<dbReference type="AlphaFoldDB" id="A0A1W0VYJ6"/>
<accession>A0A1W0VYJ6</accession>
<evidence type="ECO:0000256" key="7">
    <source>
        <dbReference type="ARBA" id="ARBA00023242"/>
    </source>
</evidence>
<dbReference type="Gramene" id="OQU87185">
    <property type="protein sequence ID" value="OQU87185"/>
    <property type="gene ID" value="SORBI_3003G224800"/>
</dbReference>
<evidence type="ECO:0000259" key="8">
    <source>
        <dbReference type="PROSITE" id="PS51680"/>
    </source>
</evidence>
<dbReference type="InParanoid" id="A0A1W0VYJ6"/>
<keyword evidence="5" id="KW-0677">Repeat</keyword>
<comment type="subcellular location">
    <subcellularLocation>
        <location evidence="1">Nucleus</location>
    </subcellularLocation>
</comment>
<dbReference type="Gene3D" id="3.40.50.150">
    <property type="entry name" value="Vaccinia Virus protein VP39"/>
    <property type="match status" value="1"/>
</dbReference>
<keyword evidence="7" id="KW-0539">Nucleus</keyword>
<reference evidence="9 10" key="1">
    <citation type="journal article" date="2009" name="Nature">
        <title>The Sorghum bicolor genome and the diversification of grasses.</title>
        <authorList>
            <person name="Paterson A.H."/>
            <person name="Bowers J.E."/>
            <person name="Bruggmann R."/>
            <person name="Dubchak I."/>
            <person name="Grimwood J."/>
            <person name="Gundlach H."/>
            <person name="Haberer G."/>
            <person name="Hellsten U."/>
            <person name="Mitros T."/>
            <person name="Poliakov A."/>
            <person name="Schmutz J."/>
            <person name="Spannagl M."/>
            <person name="Tang H."/>
            <person name="Wang X."/>
            <person name="Wicker T."/>
            <person name="Bharti A.K."/>
            <person name="Chapman J."/>
            <person name="Feltus F.A."/>
            <person name="Gowik U."/>
            <person name="Grigoriev I.V."/>
            <person name="Lyons E."/>
            <person name="Maher C.A."/>
            <person name="Martis M."/>
            <person name="Narechania A."/>
            <person name="Otillar R.P."/>
            <person name="Penning B.W."/>
            <person name="Salamov A.A."/>
            <person name="Wang Y."/>
            <person name="Zhang L."/>
            <person name="Carpita N.C."/>
            <person name="Freeling M."/>
            <person name="Gingle A.R."/>
            <person name="Hash C.T."/>
            <person name="Keller B."/>
            <person name="Klein P."/>
            <person name="Kresovich S."/>
            <person name="McCann M.C."/>
            <person name="Ming R."/>
            <person name="Peterson D.G."/>
            <person name="Mehboob-ur-Rahman"/>
            <person name="Ware D."/>
            <person name="Westhoff P."/>
            <person name="Mayer K.F."/>
            <person name="Messing J."/>
            <person name="Rokhsar D.S."/>
        </authorList>
    </citation>
    <scope>NUCLEOTIDE SEQUENCE [LARGE SCALE GENOMIC DNA]</scope>
    <source>
        <strain evidence="10">cv. BTx623</strain>
    </source>
</reference>
<keyword evidence="6" id="KW-0238">DNA-binding</keyword>